<gene>
    <name evidence="1" type="ORF">CVT26_007632</name>
</gene>
<name>A0A409VZQ7_9AGAR</name>
<dbReference type="InParanoid" id="A0A409VZQ7"/>
<dbReference type="Proteomes" id="UP000284706">
    <property type="component" value="Unassembled WGS sequence"/>
</dbReference>
<organism evidence="1 2">
    <name type="scientific">Gymnopilus dilepis</name>
    <dbReference type="NCBI Taxonomy" id="231916"/>
    <lineage>
        <taxon>Eukaryota</taxon>
        <taxon>Fungi</taxon>
        <taxon>Dikarya</taxon>
        <taxon>Basidiomycota</taxon>
        <taxon>Agaricomycotina</taxon>
        <taxon>Agaricomycetes</taxon>
        <taxon>Agaricomycetidae</taxon>
        <taxon>Agaricales</taxon>
        <taxon>Agaricineae</taxon>
        <taxon>Hymenogastraceae</taxon>
        <taxon>Gymnopilus</taxon>
    </lineage>
</organism>
<accession>A0A409VZQ7</accession>
<evidence type="ECO:0000313" key="1">
    <source>
        <dbReference type="EMBL" id="PPQ71713.1"/>
    </source>
</evidence>
<evidence type="ECO:0000313" key="2">
    <source>
        <dbReference type="Proteomes" id="UP000284706"/>
    </source>
</evidence>
<dbReference type="AlphaFoldDB" id="A0A409VZQ7"/>
<keyword evidence="2" id="KW-1185">Reference proteome</keyword>
<comment type="caution">
    <text evidence="1">The sequence shown here is derived from an EMBL/GenBank/DDBJ whole genome shotgun (WGS) entry which is preliminary data.</text>
</comment>
<proteinExistence type="predicted"/>
<dbReference type="EMBL" id="NHYE01005491">
    <property type="protein sequence ID" value="PPQ71713.1"/>
    <property type="molecule type" value="Genomic_DNA"/>
</dbReference>
<sequence>MWATKEKVAAALYLLGLSIQSDTREEILGRWKSWGDGRKGPVALSPVNARHVMLAMQNPRKDDGSQSIGDIDFIFLRRQKTASPIRVNAYTSSGRQSSRGP</sequence>
<protein>
    <submittedName>
        <fullName evidence="1">Uncharacterized protein</fullName>
    </submittedName>
</protein>
<reference evidence="1 2" key="1">
    <citation type="journal article" date="2018" name="Evol. Lett.">
        <title>Horizontal gene cluster transfer increased hallucinogenic mushroom diversity.</title>
        <authorList>
            <person name="Reynolds H.T."/>
            <person name="Vijayakumar V."/>
            <person name="Gluck-Thaler E."/>
            <person name="Korotkin H.B."/>
            <person name="Matheny P.B."/>
            <person name="Slot J.C."/>
        </authorList>
    </citation>
    <scope>NUCLEOTIDE SEQUENCE [LARGE SCALE GENOMIC DNA]</scope>
    <source>
        <strain evidence="1 2">SRW20</strain>
    </source>
</reference>